<feature type="transmembrane region" description="Helical" evidence="1">
    <location>
        <begin position="169"/>
        <end position="185"/>
    </location>
</feature>
<dbReference type="Pfam" id="PF09933">
    <property type="entry name" value="DUF2165"/>
    <property type="match status" value="1"/>
</dbReference>
<dbReference type="STRING" id="1122125.GCA_000423185_02666"/>
<feature type="transmembrane region" description="Helical" evidence="1">
    <location>
        <begin position="88"/>
        <end position="112"/>
    </location>
</feature>
<keyword evidence="1" id="KW-0812">Transmembrane</keyword>
<dbReference type="Proteomes" id="UP000196655">
    <property type="component" value="Unassembled WGS sequence"/>
</dbReference>
<name>A0A211ZK11_9PROT</name>
<feature type="transmembrane region" description="Helical" evidence="1">
    <location>
        <begin position="33"/>
        <end position="54"/>
    </location>
</feature>
<evidence type="ECO:0000313" key="3">
    <source>
        <dbReference type="Proteomes" id="UP000196655"/>
    </source>
</evidence>
<organism evidence="2 3">
    <name type="scientific">Inquilinus limosus</name>
    <dbReference type="NCBI Taxonomy" id="171674"/>
    <lineage>
        <taxon>Bacteria</taxon>
        <taxon>Pseudomonadati</taxon>
        <taxon>Pseudomonadota</taxon>
        <taxon>Alphaproteobacteria</taxon>
        <taxon>Rhodospirillales</taxon>
        <taxon>Rhodospirillaceae</taxon>
        <taxon>Inquilinus</taxon>
    </lineage>
</organism>
<proteinExistence type="predicted"/>
<accession>A0A211ZK11</accession>
<dbReference type="OrthoDB" id="7618855at2"/>
<dbReference type="InterPro" id="IPR018681">
    <property type="entry name" value="DUF2165_transmembrane"/>
</dbReference>
<evidence type="ECO:0008006" key="4">
    <source>
        <dbReference type="Google" id="ProtNLM"/>
    </source>
</evidence>
<reference evidence="3" key="1">
    <citation type="submission" date="2017-05" db="EMBL/GenBank/DDBJ databases">
        <authorList>
            <person name="Macchi M."/>
            <person name="Festa S."/>
            <person name="Coppotelli B.M."/>
            <person name="Morelli I.S."/>
        </authorList>
    </citation>
    <scope>NUCLEOTIDE SEQUENCE [LARGE SCALE GENOMIC DNA]</scope>
    <source>
        <strain evidence="3">I</strain>
    </source>
</reference>
<feature type="transmembrane region" description="Helical" evidence="1">
    <location>
        <begin position="133"/>
        <end position="157"/>
    </location>
</feature>
<keyword evidence="1" id="KW-0472">Membrane</keyword>
<dbReference type="AlphaFoldDB" id="A0A211ZK11"/>
<sequence>MPRARPCSGRSGTRWPISAANRRWPTDVLTARVLKILATAGVALFFTLVAFGNLTDYGSNFAFVRHVLAMDTTFRSPALMWRAIDVPWAAHLAYALIIAWQAATAIMCWIGALRMAMRWDAPAAVFARAKSPALAGVGMGFLLYAFGFVAIGGEWFAMWQSKEWNGQPPAHLFLTLAGIVLLFLNQRDEELPYDLG</sequence>
<gene>
    <name evidence="2" type="ORF">BWR60_19000</name>
</gene>
<keyword evidence="1" id="KW-1133">Transmembrane helix</keyword>
<protein>
    <recommendedName>
        <fullName evidence="4">Small integral membrane protein</fullName>
    </recommendedName>
</protein>
<comment type="caution">
    <text evidence="2">The sequence shown here is derived from an EMBL/GenBank/DDBJ whole genome shotgun (WGS) entry which is preliminary data.</text>
</comment>
<keyword evidence="3" id="KW-1185">Reference proteome</keyword>
<evidence type="ECO:0000256" key="1">
    <source>
        <dbReference type="SAM" id="Phobius"/>
    </source>
</evidence>
<evidence type="ECO:0000313" key="2">
    <source>
        <dbReference type="EMBL" id="OWJ65601.1"/>
    </source>
</evidence>
<dbReference type="EMBL" id="NHON01000035">
    <property type="protein sequence ID" value="OWJ65601.1"/>
    <property type="molecule type" value="Genomic_DNA"/>
</dbReference>